<proteinExistence type="predicted"/>
<dbReference type="Gene3D" id="3.20.20.100">
    <property type="entry name" value="NADP-dependent oxidoreductase domain"/>
    <property type="match status" value="1"/>
</dbReference>
<evidence type="ECO:0000256" key="1">
    <source>
        <dbReference type="ARBA" id="ARBA00023002"/>
    </source>
</evidence>
<dbReference type="SUPFAM" id="SSF51430">
    <property type="entry name" value="NAD(P)-linked oxidoreductase"/>
    <property type="match status" value="1"/>
</dbReference>
<dbReference type="OMA" id="RRYPETW"/>
<dbReference type="InterPro" id="IPR023210">
    <property type="entry name" value="NADP_OxRdtase_dom"/>
</dbReference>
<feature type="binding site" evidence="2">
    <location>
        <position position="94"/>
    </location>
    <ligand>
        <name>substrate</name>
    </ligand>
</feature>
<gene>
    <name evidence="4" type="ORF">S40285_02424</name>
</gene>
<dbReference type="PANTHER" id="PTHR11732">
    <property type="entry name" value="ALDO/KETO REDUCTASE"/>
    <property type="match status" value="1"/>
</dbReference>
<dbReference type="HOGENOM" id="CLU_023205_0_0_1"/>
<dbReference type="STRING" id="1283841.A0A084R0U9"/>
<dbReference type="InParanoid" id="A0A084R0U9"/>
<name>A0A084R0U9_STAC4</name>
<evidence type="ECO:0000256" key="2">
    <source>
        <dbReference type="PIRSR" id="PIRSR000097-2"/>
    </source>
</evidence>
<dbReference type="Pfam" id="PF00248">
    <property type="entry name" value="Aldo_ket_red"/>
    <property type="match status" value="1"/>
</dbReference>
<dbReference type="EMBL" id="KL659358">
    <property type="protein sequence ID" value="KFA69834.1"/>
    <property type="molecule type" value="Genomic_DNA"/>
</dbReference>
<keyword evidence="5" id="KW-1185">Reference proteome</keyword>
<dbReference type="PRINTS" id="PR00069">
    <property type="entry name" value="ALDKETRDTASE"/>
</dbReference>
<protein>
    <recommendedName>
        <fullName evidence="3">NADP-dependent oxidoreductase domain-containing protein</fullName>
    </recommendedName>
</protein>
<dbReference type="GO" id="GO:0016491">
    <property type="term" value="F:oxidoreductase activity"/>
    <property type="evidence" value="ECO:0007669"/>
    <property type="project" value="UniProtKB-KW"/>
</dbReference>
<evidence type="ECO:0000313" key="4">
    <source>
        <dbReference type="EMBL" id="KFA69834.1"/>
    </source>
</evidence>
<sequence>MDLPQTFTLNNGLEVPAIGLGAFQGDEGNYKVKQAVKSALLPRPLNHSYNRGTGALVDWGTRAQTWHEPADVEKALGKSLEDLQPDYVDLYLMHFPHAYKAGEGNKTIRHPSGNGKPVIDYDLSRRYTDTWQAMEKLFDSGKARSIGLSNLNMLKTKRILEIARIIPAVNQVELHPLLPQHDLLELSHRHGIRLMAHQPLGGRPVGVVRAHADEPFPTDHPKVVEISEVTGMTPAQVCLSWQVQRGVPVIPKSSQLHHMQENLQLQKLPQNLFEDVSRIVEEKGPIRFLDPQRHLGFDIFDEHDQPIENTALWD</sequence>
<evidence type="ECO:0000259" key="3">
    <source>
        <dbReference type="Pfam" id="PF00248"/>
    </source>
</evidence>
<accession>A0A084R0U9</accession>
<reference evidence="4 5" key="1">
    <citation type="journal article" date="2014" name="BMC Genomics">
        <title>Comparative genome sequencing reveals chemotype-specific gene clusters in the toxigenic black mold Stachybotrys.</title>
        <authorList>
            <person name="Semeiks J."/>
            <person name="Borek D."/>
            <person name="Otwinowski Z."/>
            <person name="Grishin N.V."/>
        </authorList>
    </citation>
    <scope>NUCLEOTIDE SEQUENCE [LARGE SCALE GENOMIC DNA]</scope>
    <source>
        <strain evidence="4 5">IBT 40285</strain>
    </source>
</reference>
<evidence type="ECO:0000313" key="5">
    <source>
        <dbReference type="Proteomes" id="UP000028524"/>
    </source>
</evidence>
<dbReference type="Proteomes" id="UP000028524">
    <property type="component" value="Unassembled WGS sequence"/>
</dbReference>
<feature type="domain" description="NADP-dependent oxidoreductase" evidence="3">
    <location>
        <begin position="67"/>
        <end position="272"/>
    </location>
</feature>
<dbReference type="InterPro" id="IPR036812">
    <property type="entry name" value="NAD(P)_OxRdtase_dom_sf"/>
</dbReference>
<organism evidence="4 5">
    <name type="scientific">Stachybotrys chlorohalonatus (strain IBT 40285)</name>
    <dbReference type="NCBI Taxonomy" id="1283841"/>
    <lineage>
        <taxon>Eukaryota</taxon>
        <taxon>Fungi</taxon>
        <taxon>Dikarya</taxon>
        <taxon>Ascomycota</taxon>
        <taxon>Pezizomycotina</taxon>
        <taxon>Sordariomycetes</taxon>
        <taxon>Hypocreomycetidae</taxon>
        <taxon>Hypocreales</taxon>
        <taxon>Stachybotryaceae</taxon>
        <taxon>Stachybotrys</taxon>
    </lineage>
</organism>
<dbReference type="InterPro" id="IPR020471">
    <property type="entry name" value="AKR"/>
</dbReference>
<keyword evidence="1" id="KW-0560">Oxidoreductase</keyword>
<dbReference type="OrthoDB" id="416253at2759"/>
<dbReference type="PIRSF" id="PIRSF000097">
    <property type="entry name" value="AKR"/>
    <property type="match status" value="1"/>
</dbReference>
<dbReference type="AlphaFoldDB" id="A0A084R0U9"/>